<name>A0ABW2K1I6_9BACI</name>
<accession>A0ABW2K1I6</accession>
<proteinExistence type="predicted"/>
<comment type="caution">
    <text evidence="2">The sequence shown here is derived from an EMBL/GenBank/DDBJ whole genome shotgun (WGS) entry which is preliminary data.</text>
</comment>
<dbReference type="InterPro" id="IPR000073">
    <property type="entry name" value="AB_hydrolase_1"/>
</dbReference>
<evidence type="ECO:0000313" key="2">
    <source>
        <dbReference type="EMBL" id="MFC7319990.1"/>
    </source>
</evidence>
<dbReference type="Pfam" id="PF00561">
    <property type="entry name" value="Abhydrolase_1"/>
    <property type="match status" value="1"/>
</dbReference>
<keyword evidence="3" id="KW-1185">Reference proteome</keyword>
<dbReference type="EMBL" id="JBHTBY010000002">
    <property type="protein sequence ID" value="MFC7319990.1"/>
    <property type="molecule type" value="Genomic_DNA"/>
</dbReference>
<dbReference type="PANTHER" id="PTHR43798">
    <property type="entry name" value="MONOACYLGLYCEROL LIPASE"/>
    <property type="match status" value="1"/>
</dbReference>
<sequence>MILHHDVYGEGEPIVFLHTGLQTGNTDFVIQRDVIKKNMKVIIPALRGHGKSKSENLSNYFEKTAEDLKDTMEHLKIRKFHLVGCSLGGLVGLVFSKKYPNKISSLTLSGITADKPSNWKEMHEQDVAVQKDLLHNSEITKHLNHLHHSDWKQFIYMAKDEDWYPFHYTTNFEDIDVPILFMVGEGNKAEVVSASKYQEMHENVHVCVIPFASHLVHEQKPRIYTEILQEFLGIPMVE</sequence>
<dbReference type="InterPro" id="IPR029058">
    <property type="entry name" value="AB_hydrolase_fold"/>
</dbReference>
<dbReference type="PRINTS" id="PR00111">
    <property type="entry name" value="ABHYDROLASE"/>
</dbReference>
<evidence type="ECO:0000313" key="3">
    <source>
        <dbReference type="Proteomes" id="UP001596494"/>
    </source>
</evidence>
<keyword evidence="2" id="KW-0378">Hydrolase</keyword>
<dbReference type="RefSeq" id="WP_289217017.1">
    <property type="nucleotide sequence ID" value="NZ_JAPVRC010000011.1"/>
</dbReference>
<dbReference type="InterPro" id="IPR050266">
    <property type="entry name" value="AB_hydrolase_sf"/>
</dbReference>
<organism evidence="2 3">
    <name type="scientific">Halobacillus campisalis</name>
    <dbReference type="NCBI Taxonomy" id="435909"/>
    <lineage>
        <taxon>Bacteria</taxon>
        <taxon>Bacillati</taxon>
        <taxon>Bacillota</taxon>
        <taxon>Bacilli</taxon>
        <taxon>Bacillales</taxon>
        <taxon>Bacillaceae</taxon>
        <taxon>Halobacillus</taxon>
    </lineage>
</organism>
<gene>
    <name evidence="2" type="ORF">ACFQMN_03710</name>
</gene>
<dbReference type="SUPFAM" id="SSF53474">
    <property type="entry name" value="alpha/beta-Hydrolases"/>
    <property type="match status" value="1"/>
</dbReference>
<dbReference type="Proteomes" id="UP001596494">
    <property type="component" value="Unassembled WGS sequence"/>
</dbReference>
<dbReference type="GO" id="GO:0016787">
    <property type="term" value="F:hydrolase activity"/>
    <property type="evidence" value="ECO:0007669"/>
    <property type="project" value="UniProtKB-KW"/>
</dbReference>
<evidence type="ECO:0000259" key="1">
    <source>
        <dbReference type="Pfam" id="PF00561"/>
    </source>
</evidence>
<dbReference type="Gene3D" id="3.40.50.1820">
    <property type="entry name" value="alpha/beta hydrolase"/>
    <property type="match status" value="1"/>
</dbReference>
<reference evidence="3" key="1">
    <citation type="journal article" date="2019" name="Int. J. Syst. Evol. Microbiol.">
        <title>The Global Catalogue of Microorganisms (GCM) 10K type strain sequencing project: providing services to taxonomists for standard genome sequencing and annotation.</title>
        <authorList>
            <consortium name="The Broad Institute Genomics Platform"/>
            <consortium name="The Broad Institute Genome Sequencing Center for Infectious Disease"/>
            <person name="Wu L."/>
            <person name="Ma J."/>
        </authorList>
    </citation>
    <scope>NUCLEOTIDE SEQUENCE [LARGE SCALE GENOMIC DNA]</scope>
    <source>
        <strain evidence="3">CCUG 73951</strain>
    </source>
</reference>
<protein>
    <submittedName>
        <fullName evidence="2">Alpha/beta fold hydrolase</fullName>
    </submittedName>
</protein>
<feature type="domain" description="AB hydrolase-1" evidence="1">
    <location>
        <begin position="13"/>
        <end position="122"/>
    </location>
</feature>